<feature type="transmembrane region" description="Helical" evidence="5">
    <location>
        <begin position="18"/>
        <end position="39"/>
    </location>
</feature>
<evidence type="ECO:0008006" key="8">
    <source>
        <dbReference type="Google" id="ProtNLM"/>
    </source>
</evidence>
<feature type="transmembrane region" description="Helical" evidence="5">
    <location>
        <begin position="84"/>
        <end position="104"/>
    </location>
</feature>
<dbReference type="PANTHER" id="PTHR23514">
    <property type="entry name" value="BYPASS OF STOP CODON PROTEIN 6"/>
    <property type="match status" value="1"/>
</dbReference>
<keyword evidence="7" id="KW-1185">Reference proteome</keyword>
<evidence type="ECO:0000256" key="4">
    <source>
        <dbReference type="ARBA" id="ARBA00023136"/>
    </source>
</evidence>
<evidence type="ECO:0000313" key="6">
    <source>
        <dbReference type="EMBL" id="KAA8898088.1"/>
    </source>
</evidence>
<name>A0A642UFN9_DIURU</name>
<dbReference type="InterPro" id="IPR051788">
    <property type="entry name" value="MFS_Transporter"/>
</dbReference>
<dbReference type="SUPFAM" id="SSF103473">
    <property type="entry name" value="MFS general substrate transporter"/>
    <property type="match status" value="1"/>
</dbReference>
<dbReference type="Gene3D" id="1.20.1250.20">
    <property type="entry name" value="MFS general substrate transporter like domains"/>
    <property type="match status" value="1"/>
</dbReference>
<dbReference type="PANTHER" id="PTHR23514:SF6">
    <property type="entry name" value="MAJOR FACILITATOR SUPERFAMILY (MFS) PROFILE DOMAIN-CONTAINING PROTEIN"/>
    <property type="match status" value="1"/>
</dbReference>
<dbReference type="Proteomes" id="UP000449547">
    <property type="component" value="Unassembled WGS sequence"/>
</dbReference>
<dbReference type="EMBL" id="SWFT01000149">
    <property type="protein sequence ID" value="KAA8898088.1"/>
    <property type="molecule type" value="Genomic_DNA"/>
</dbReference>
<keyword evidence="4 5" id="KW-0472">Membrane</keyword>
<evidence type="ECO:0000256" key="5">
    <source>
        <dbReference type="SAM" id="Phobius"/>
    </source>
</evidence>
<dbReference type="RefSeq" id="XP_034010345.1">
    <property type="nucleotide sequence ID" value="XM_034157870.1"/>
</dbReference>
<dbReference type="GeneID" id="54783593"/>
<comment type="caution">
    <text evidence="6">The sequence shown here is derived from an EMBL/GenBank/DDBJ whole genome shotgun (WGS) entry which is preliminary data.</text>
</comment>
<accession>A0A642UFN9</accession>
<gene>
    <name evidence="6" type="ORF">DIURU_004942</name>
</gene>
<evidence type="ECO:0000313" key="7">
    <source>
        <dbReference type="Proteomes" id="UP000449547"/>
    </source>
</evidence>
<dbReference type="InterPro" id="IPR036259">
    <property type="entry name" value="MFS_trans_sf"/>
</dbReference>
<evidence type="ECO:0000256" key="2">
    <source>
        <dbReference type="ARBA" id="ARBA00022692"/>
    </source>
</evidence>
<proteinExistence type="predicted"/>
<dbReference type="GO" id="GO:0016020">
    <property type="term" value="C:membrane"/>
    <property type="evidence" value="ECO:0007669"/>
    <property type="project" value="UniProtKB-SubCell"/>
</dbReference>
<sequence length="175" mass="19557">MCCLCSSIMYAIVSSGTIFPVVCVGFFFGGIGAAIGNTYTNIFLSRLNKQSKFLGTHHGFYGIGATISPIIATSVFKVGFKWNYFYFILLGMAIFHSVHTYIAYRGCETDLALCIEATRSDESQAVFRDAFKTKTTWLLAFFLFFYHGSEVSMAGWIVTYFINYRHGNSATTGYK</sequence>
<keyword evidence="3 5" id="KW-1133">Transmembrane helix</keyword>
<organism evidence="6 7">
    <name type="scientific">Diutina rugosa</name>
    <name type="common">Yeast</name>
    <name type="synonym">Candida rugosa</name>
    <dbReference type="NCBI Taxonomy" id="5481"/>
    <lineage>
        <taxon>Eukaryota</taxon>
        <taxon>Fungi</taxon>
        <taxon>Dikarya</taxon>
        <taxon>Ascomycota</taxon>
        <taxon>Saccharomycotina</taxon>
        <taxon>Pichiomycetes</taxon>
        <taxon>Debaryomycetaceae</taxon>
        <taxon>Diutina</taxon>
    </lineage>
</organism>
<protein>
    <recommendedName>
        <fullName evidence="8">Major facilitator superfamily (MFS) profile domain-containing protein</fullName>
    </recommendedName>
</protein>
<keyword evidence="2 5" id="KW-0812">Transmembrane</keyword>
<reference evidence="6 7" key="1">
    <citation type="submission" date="2019-07" db="EMBL/GenBank/DDBJ databases">
        <title>Genome assembly of two rare yeast pathogens: Diutina rugosa and Trichomonascus ciferrii.</title>
        <authorList>
            <person name="Mixao V."/>
            <person name="Saus E."/>
            <person name="Hansen A."/>
            <person name="Lass-Flor C."/>
            <person name="Gabaldon T."/>
        </authorList>
    </citation>
    <scope>NUCLEOTIDE SEQUENCE [LARGE SCALE GENOMIC DNA]</scope>
    <source>
        <strain evidence="6 7">CBS 613</strain>
    </source>
</reference>
<feature type="transmembrane region" description="Helical" evidence="5">
    <location>
        <begin position="60"/>
        <end position="78"/>
    </location>
</feature>
<dbReference type="AlphaFoldDB" id="A0A642UFN9"/>
<evidence type="ECO:0000256" key="1">
    <source>
        <dbReference type="ARBA" id="ARBA00004141"/>
    </source>
</evidence>
<dbReference type="VEuPathDB" id="FungiDB:DIURU_004942"/>
<comment type="subcellular location">
    <subcellularLocation>
        <location evidence="1">Membrane</location>
        <topology evidence="1">Multi-pass membrane protein</topology>
    </subcellularLocation>
</comment>
<feature type="transmembrane region" description="Helical" evidence="5">
    <location>
        <begin position="137"/>
        <end position="162"/>
    </location>
</feature>
<evidence type="ECO:0000256" key="3">
    <source>
        <dbReference type="ARBA" id="ARBA00022989"/>
    </source>
</evidence>
<dbReference type="OrthoDB" id="413079at2759"/>